<accession>A0ACD5TWR0</accession>
<reference evidence="1" key="1">
    <citation type="submission" date="2021-05" db="EMBL/GenBank/DDBJ databases">
        <authorList>
            <person name="Scholz U."/>
            <person name="Mascher M."/>
            <person name="Fiebig A."/>
        </authorList>
    </citation>
    <scope>NUCLEOTIDE SEQUENCE [LARGE SCALE GENOMIC DNA]</scope>
</reference>
<dbReference type="Proteomes" id="UP001732700">
    <property type="component" value="Chromosome 1D"/>
</dbReference>
<evidence type="ECO:0000313" key="2">
    <source>
        <dbReference type="Proteomes" id="UP001732700"/>
    </source>
</evidence>
<keyword evidence="2" id="KW-1185">Reference proteome</keyword>
<evidence type="ECO:0000313" key="1">
    <source>
        <dbReference type="EnsemblPlants" id="AVESA.00010b.r2.1DG0138280.1.CDS"/>
    </source>
</evidence>
<name>A0ACD5TWR0_AVESA</name>
<protein>
    <submittedName>
        <fullName evidence="1">Uncharacterized protein</fullName>
    </submittedName>
</protein>
<sequence>MNELAVCCVLQRMSWRHGWEVFRGESFQANDLVFAVEQGRRFQIKVTMKLFSANNSEKRECDYRVEGSFLARSLKVYKGDFSQVVVAEMVKKKPASSIKGKNYVISVDPNEDRSLIIVLLVIRHEMFMFRIRRMNLYTMAISSVIVLLPASSSKQIVC</sequence>
<dbReference type="EnsemblPlants" id="AVESA.00010b.r2.1DG0138280.1">
    <property type="protein sequence ID" value="AVESA.00010b.r2.1DG0138280.1.CDS"/>
    <property type="gene ID" value="AVESA.00010b.r2.1DG0138280"/>
</dbReference>
<organism evidence="1 2">
    <name type="scientific">Avena sativa</name>
    <name type="common">Oat</name>
    <dbReference type="NCBI Taxonomy" id="4498"/>
    <lineage>
        <taxon>Eukaryota</taxon>
        <taxon>Viridiplantae</taxon>
        <taxon>Streptophyta</taxon>
        <taxon>Embryophyta</taxon>
        <taxon>Tracheophyta</taxon>
        <taxon>Spermatophyta</taxon>
        <taxon>Magnoliopsida</taxon>
        <taxon>Liliopsida</taxon>
        <taxon>Poales</taxon>
        <taxon>Poaceae</taxon>
        <taxon>BOP clade</taxon>
        <taxon>Pooideae</taxon>
        <taxon>Poodae</taxon>
        <taxon>Poeae</taxon>
        <taxon>Poeae Chloroplast Group 1 (Aveneae type)</taxon>
        <taxon>Aveninae</taxon>
        <taxon>Avena</taxon>
    </lineage>
</organism>
<reference evidence="1" key="2">
    <citation type="submission" date="2025-09" db="UniProtKB">
        <authorList>
            <consortium name="EnsemblPlants"/>
        </authorList>
    </citation>
    <scope>IDENTIFICATION</scope>
</reference>
<proteinExistence type="predicted"/>